<evidence type="ECO:0000256" key="7">
    <source>
        <dbReference type="ARBA" id="ARBA00023033"/>
    </source>
</evidence>
<dbReference type="EMBL" id="ML735336">
    <property type="protein sequence ID" value="KAE8385402.1"/>
    <property type="molecule type" value="Genomic_DNA"/>
</dbReference>
<evidence type="ECO:0000256" key="5">
    <source>
        <dbReference type="ARBA" id="ARBA00023002"/>
    </source>
</evidence>
<keyword evidence="4 8" id="KW-0479">Metal-binding</keyword>
<dbReference type="GO" id="GO:0020037">
    <property type="term" value="F:heme binding"/>
    <property type="evidence" value="ECO:0007669"/>
    <property type="project" value="InterPro"/>
</dbReference>
<dbReference type="PANTHER" id="PTHR24305">
    <property type="entry name" value="CYTOCHROME P450"/>
    <property type="match status" value="1"/>
</dbReference>
<evidence type="ECO:0000256" key="1">
    <source>
        <dbReference type="ARBA" id="ARBA00001971"/>
    </source>
</evidence>
<dbReference type="GO" id="GO:0005506">
    <property type="term" value="F:iron ion binding"/>
    <property type="evidence" value="ECO:0007669"/>
    <property type="project" value="InterPro"/>
</dbReference>
<proteinExistence type="inferred from homology"/>
<dbReference type="InterPro" id="IPR001128">
    <property type="entry name" value="Cyt_P450"/>
</dbReference>
<dbReference type="CDD" id="cd11060">
    <property type="entry name" value="CYP57A1-like"/>
    <property type="match status" value="1"/>
</dbReference>
<evidence type="ECO:0000256" key="9">
    <source>
        <dbReference type="RuleBase" id="RU000461"/>
    </source>
</evidence>
<evidence type="ECO:0000313" key="10">
    <source>
        <dbReference type="EMBL" id="KAE8385402.1"/>
    </source>
</evidence>
<evidence type="ECO:0000256" key="2">
    <source>
        <dbReference type="ARBA" id="ARBA00010617"/>
    </source>
</evidence>
<comment type="similarity">
    <text evidence="2 9">Belongs to the cytochrome P450 family.</text>
</comment>
<dbReference type="InterPro" id="IPR017972">
    <property type="entry name" value="Cyt_P450_CS"/>
</dbReference>
<dbReference type="GO" id="GO:0016705">
    <property type="term" value="F:oxidoreductase activity, acting on paired donors, with incorporation or reduction of molecular oxygen"/>
    <property type="evidence" value="ECO:0007669"/>
    <property type="project" value="InterPro"/>
</dbReference>
<keyword evidence="3 8" id="KW-0349">Heme</keyword>
<dbReference type="PANTHER" id="PTHR24305:SF232">
    <property type="entry name" value="P450, PUTATIVE (EUROFUNG)-RELATED"/>
    <property type="match status" value="1"/>
</dbReference>
<reference evidence="10" key="1">
    <citation type="submission" date="2019-04" db="EMBL/GenBank/DDBJ databases">
        <title>Friends and foes A comparative genomics studyof 23 Aspergillus species from section Flavi.</title>
        <authorList>
            <consortium name="DOE Joint Genome Institute"/>
            <person name="Kjaerbolling I."/>
            <person name="Vesth T."/>
            <person name="Frisvad J.C."/>
            <person name="Nybo J.L."/>
            <person name="Theobald S."/>
            <person name="Kildgaard S."/>
            <person name="Isbrandt T."/>
            <person name="Kuo A."/>
            <person name="Sato A."/>
            <person name="Lyhne E.K."/>
            <person name="Kogle M.E."/>
            <person name="Wiebenga A."/>
            <person name="Kun R.S."/>
            <person name="Lubbers R.J."/>
            <person name="Makela M.R."/>
            <person name="Barry K."/>
            <person name="Chovatia M."/>
            <person name="Clum A."/>
            <person name="Daum C."/>
            <person name="Haridas S."/>
            <person name="He G."/>
            <person name="LaButti K."/>
            <person name="Lipzen A."/>
            <person name="Mondo S."/>
            <person name="Riley R."/>
            <person name="Salamov A."/>
            <person name="Simmons B.A."/>
            <person name="Magnuson J.K."/>
            <person name="Henrissat B."/>
            <person name="Mortensen U.H."/>
            <person name="Larsen T.O."/>
            <person name="Devries R.P."/>
            <person name="Grigoriev I.V."/>
            <person name="Machida M."/>
            <person name="Baker S.E."/>
            <person name="Andersen M.R."/>
        </authorList>
    </citation>
    <scope>NUCLEOTIDE SEQUENCE [LARGE SCALE GENOMIC DNA]</scope>
    <source>
        <strain evidence="10">IBT 14317</strain>
    </source>
</reference>
<evidence type="ECO:0000256" key="6">
    <source>
        <dbReference type="ARBA" id="ARBA00023004"/>
    </source>
</evidence>
<comment type="cofactor">
    <cofactor evidence="1 8">
        <name>heme</name>
        <dbReference type="ChEBI" id="CHEBI:30413"/>
    </cofactor>
</comment>
<dbReference type="InterPro" id="IPR002401">
    <property type="entry name" value="Cyt_P450_E_grp-I"/>
</dbReference>
<keyword evidence="6 8" id="KW-0408">Iron</keyword>
<dbReference type="FunFam" id="1.10.630.10:FF:000050">
    <property type="entry name" value="Cytochrome P450 monooxygenase"/>
    <property type="match status" value="1"/>
</dbReference>
<dbReference type="Pfam" id="PF00067">
    <property type="entry name" value="p450"/>
    <property type="match status" value="1"/>
</dbReference>
<dbReference type="Proteomes" id="UP000326877">
    <property type="component" value="Unassembled WGS sequence"/>
</dbReference>
<feature type="binding site" description="axial binding residue" evidence="8">
    <location>
        <position position="453"/>
    </location>
    <ligand>
        <name>heme</name>
        <dbReference type="ChEBI" id="CHEBI:30413"/>
    </ligand>
    <ligandPart>
        <name>Fe</name>
        <dbReference type="ChEBI" id="CHEBI:18248"/>
    </ligandPart>
</feature>
<name>A0A5N7BU91_PETAA</name>
<keyword evidence="5 9" id="KW-0560">Oxidoreductase</keyword>
<dbReference type="PRINTS" id="PR00385">
    <property type="entry name" value="P450"/>
</dbReference>
<sequence length="507" mass="57644">MFDIKIATLLLIIGLILVRLITNRFRLSGIPGPSLAAYTRLWKLYDVWKGDNHHTEINLHRKYGPLVRIGPRHISVSDPKAIPIIYGFNKGFNKTAFFPIQSISWGKAPQTNLFSTRDELFHREQKRPIAGAYSLGSILEMESAIDSCTEVFQSQIQRLAQTKMPIDFGIWLQYYAFDVVGEITFAQKLGFLEQGQDVDNMIEAIRGMLTYASICGQIPEAHNFLLGNPLFPILLPQMESWNQVVVFTLKAINNRMALQRDAEVEKSDLNQESGGKDMMSRWMAIHTADPERLSTRDMIVHLSTNVFAGSDTTAIALRSIFYNLIHHPTAMSKVQAEIDTADREGKLSNPISYRESITHLPYFAAVMKEAMRLHPSVGQIMEREVPPQGMSICDQHIPAGTIVGINPWVVHRDPATFPQPDSFIPERWLESSPEKLKKMEKAFFNFGAGARSCIGKSISLVEMHKIVPQLLRKFEIHLHDGKPWKTRNAWFVQQEEFICDFVPRLRA</sequence>
<dbReference type="InterPro" id="IPR050121">
    <property type="entry name" value="Cytochrome_P450_monoxygenase"/>
</dbReference>
<evidence type="ECO:0000256" key="8">
    <source>
        <dbReference type="PIRSR" id="PIRSR602401-1"/>
    </source>
</evidence>
<dbReference type="PROSITE" id="PS00086">
    <property type="entry name" value="CYTOCHROME_P450"/>
    <property type="match status" value="1"/>
</dbReference>
<gene>
    <name evidence="10" type="ORF">BDV23DRAFT_164974</name>
</gene>
<dbReference type="GO" id="GO:0004497">
    <property type="term" value="F:monooxygenase activity"/>
    <property type="evidence" value="ECO:0007669"/>
    <property type="project" value="UniProtKB-KW"/>
</dbReference>
<dbReference type="AlphaFoldDB" id="A0A5N7BU91"/>
<dbReference type="InterPro" id="IPR036396">
    <property type="entry name" value="Cyt_P450_sf"/>
</dbReference>
<accession>A0A5N7BU91</accession>
<evidence type="ECO:0000256" key="3">
    <source>
        <dbReference type="ARBA" id="ARBA00022617"/>
    </source>
</evidence>
<protein>
    <submittedName>
        <fullName evidence="10">Cytochrome P450</fullName>
    </submittedName>
</protein>
<organism evidence="10">
    <name type="scientific">Petromyces alliaceus</name>
    <name type="common">Aspergillus alliaceus</name>
    <dbReference type="NCBI Taxonomy" id="209559"/>
    <lineage>
        <taxon>Eukaryota</taxon>
        <taxon>Fungi</taxon>
        <taxon>Dikarya</taxon>
        <taxon>Ascomycota</taxon>
        <taxon>Pezizomycotina</taxon>
        <taxon>Eurotiomycetes</taxon>
        <taxon>Eurotiomycetidae</taxon>
        <taxon>Eurotiales</taxon>
        <taxon>Aspergillaceae</taxon>
        <taxon>Aspergillus</taxon>
        <taxon>Aspergillus subgen. Circumdati</taxon>
    </lineage>
</organism>
<dbReference type="Gene3D" id="1.10.630.10">
    <property type="entry name" value="Cytochrome P450"/>
    <property type="match status" value="1"/>
</dbReference>
<dbReference type="OrthoDB" id="3934656at2759"/>
<evidence type="ECO:0000256" key="4">
    <source>
        <dbReference type="ARBA" id="ARBA00022723"/>
    </source>
</evidence>
<keyword evidence="7 9" id="KW-0503">Monooxygenase</keyword>
<dbReference type="PRINTS" id="PR00463">
    <property type="entry name" value="EP450I"/>
</dbReference>
<dbReference type="SUPFAM" id="SSF48264">
    <property type="entry name" value="Cytochrome P450"/>
    <property type="match status" value="1"/>
</dbReference>